<dbReference type="Gene3D" id="2.30.30.140">
    <property type="match status" value="1"/>
</dbReference>
<comment type="caution">
    <text evidence="8">The sequence shown here is derived from an EMBL/GenBank/DDBJ whole genome shotgun (WGS) entry which is preliminary data.</text>
</comment>
<evidence type="ECO:0000313" key="8">
    <source>
        <dbReference type="EMBL" id="RSH91298.1"/>
    </source>
</evidence>
<dbReference type="PIRSF" id="PIRSF017179">
    <property type="entry name" value="RISC-Tudor-SN"/>
    <property type="match status" value="1"/>
</dbReference>
<comment type="subcellular location">
    <subcellularLocation>
        <location evidence="1 4">Cytoplasm</location>
    </subcellularLocation>
</comment>
<name>A0A427YJN2_9TREE</name>
<dbReference type="PROSITE" id="PS50304">
    <property type="entry name" value="TUDOR"/>
    <property type="match status" value="1"/>
</dbReference>
<keyword evidence="3" id="KW-0677">Repeat</keyword>
<dbReference type="GO" id="GO:0005829">
    <property type="term" value="C:cytosol"/>
    <property type="evidence" value="ECO:0007669"/>
    <property type="project" value="UniProtKB-UniRule"/>
</dbReference>
<feature type="domain" description="TNase-like" evidence="7">
    <location>
        <begin position="1"/>
        <end position="168"/>
    </location>
</feature>
<accession>A0A427YJN2</accession>
<dbReference type="PANTHER" id="PTHR12302">
    <property type="entry name" value="EBNA2 BINDING PROTEIN P100"/>
    <property type="match status" value="1"/>
</dbReference>
<evidence type="ECO:0008006" key="10">
    <source>
        <dbReference type="Google" id="ProtNLM"/>
    </source>
</evidence>
<feature type="region of interest" description="Disordered" evidence="5">
    <location>
        <begin position="277"/>
        <end position="304"/>
    </location>
</feature>
<dbReference type="GO" id="GO:0031047">
    <property type="term" value="P:regulatory ncRNA-mediated gene silencing"/>
    <property type="evidence" value="ECO:0007669"/>
    <property type="project" value="UniProtKB-UniRule"/>
</dbReference>
<dbReference type="FunFam" id="2.30.30.140:FF:000018">
    <property type="entry name" value="Serine/threonine-protein kinase 31"/>
    <property type="match status" value="1"/>
</dbReference>
<reference evidence="8 9" key="1">
    <citation type="submission" date="2018-11" db="EMBL/GenBank/DDBJ databases">
        <title>Genome sequence of Saitozyma podzolica DSM 27192.</title>
        <authorList>
            <person name="Aliyu H."/>
            <person name="Gorte O."/>
            <person name="Ochsenreither K."/>
        </authorList>
    </citation>
    <scope>NUCLEOTIDE SEQUENCE [LARGE SCALE GENOMIC DNA]</scope>
    <source>
        <strain evidence="8 9">DSM 27192</strain>
    </source>
</reference>
<evidence type="ECO:0000256" key="1">
    <source>
        <dbReference type="ARBA" id="ARBA00004496"/>
    </source>
</evidence>
<dbReference type="PANTHER" id="PTHR12302:SF2">
    <property type="entry name" value="STAPHYLOCOCCAL NUCLEASE DOMAIN-CONTAINING PROTEIN 1"/>
    <property type="match status" value="1"/>
</dbReference>
<dbReference type="STRING" id="1890683.A0A427YJN2"/>
<dbReference type="GO" id="GO:0005634">
    <property type="term" value="C:nucleus"/>
    <property type="evidence" value="ECO:0007669"/>
    <property type="project" value="TreeGrafter"/>
</dbReference>
<evidence type="ECO:0000256" key="3">
    <source>
        <dbReference type="ARBA" id="ARBA00022737"/>
    </source>
</evidence>
<proteinExistence type="predicted"/>
<sequence length="970" mass="104835">MSTRAIVKSVLSGDTVVIRPKEQPEKGKPAKEKVLHIAGISAPRLGSMAREDEPHAFSSREFLRALLVGKEVAYTITHTIDASAQKSAVGTPQDREFASLLIAPAGPGQPPQDVATLIVSAGWVKVRDGVGEGDEAVRRLGAEEAKKRENLRAAETQAKAENKGIWAEQSENQRTVSFQMPADPHAFIAEHKGQDIDAIVEQVRDGTQLRVRLLLDDHTHQFINLNIAGAKSPRASNARDGDTSGSEPWGEEARFFTESRLLQRAIKVRLLSAPASLGASPFQSGPTPAAASGKGTNGGQGLPAPTTGGASVIIGMALHPNGNIAEFLCSAGLAKVIDWHAGILAQHGGLDRLRAAEKSAKDKRLGLWEGYGASAAKGDATNGHAAATTTKGSSFDATVVRVWGSDQLSVVAKGDDQGRERRVQLASVRGPRGTEAKQAYWANEAKEFLRKRLIGKTVHVLIDYVKPREGEYEERECVTVTYGAQNTNVAEQLIEKGLATVLRHKRDDEDRSAELDKLIVAEQTAVTEGRGLHSTKDVSLPRIVDASESGSRASQYLPSWKRAGRHAAVVDFVAAGSRFKVYIPKENTKITFVLAGKSFQGAGMGGNKETDVSPGIRAPRTARSANEKSEPFGAESHRFASRYMQRDVEIAFDSTDKQGGFIGAMYANGVNVAVELVKEGLASVHTYSAEALPFGRELAAAEEEAKKNRKNLWADYTGEEVKATADDSSTALAPEYLDVTVTAVRDSDPFGFSVQVLDDKNVAELTKLMSDFSLHHRSAAASAPSTFSPKSGELVSAKFTEDNQWYRAKVKKSSALKKEALLQFIDYGNEETLPFSRIRPLDAKFKSLPGQARDARLSFVKLVPRSSEYGPEAWRRFSALAEGRKLVANVDQREGNLLHLRLIDPSDPNAADDPLACLNADLVREGLATVDKTCRYLSAYPQVIKKLEAASDGAKADRLGIFEFGDVSED</sequence>
<dbReference type="Gene3D" id="2.40.50.90">
    <property type="match status" value="5"/>
</dbReference>
<dbReference type="InterPro" id="IPR016071">
    <property type="entry name" value="Staphylococal_nuclease_OB-fold"/>
</dbReference>
<evidence type="ECO:0000256" key="5">
    <source>
        <dbReference type="SAM" id="MobiDB-lite"/>
    </source>
</evidence>
<protein>
    <recommendedName>
        <fullName evidence="10">Transcription factor</fullName>
    </recommendedName>
</protein>
<keyword evidence="9" id="KW-1185">Reference proteome</keyword>
<dbReference type="AlphaFoldDB" id="A0A427YJN2"/>
<feature type="domain" description="TNase-like" evidence="7">
    <location>
        <begin position="194"/>
        <end position="370"/>
    </location>
</feature>
<gene>
    <name evidence="8" type="ORF">EHS25_009597</name>
</gene>
<dbReference type="GO" id="GO:0004518">
    <property type="term" value="F:nuclease activity"/>
    <property type="evidence" value="ECO:0007669"/>
    <property type="project" value="TreeGrafter"/>
</dbReference>
<dbReference type="SUPFAM" id="SSF50199">
    <property type="entry name" value="Staphylococcal nuclease"/>
    <property type="match status" value="5"/>
</dbReference>
<dbReference type="Pfam" id="PF00567">
    <property type="entry name" value="TUDOR"/>
    <property type="match status" value="1"/>
</dbReference>
<dbReference type="Proteomes" id="UP000279259">
    <property type="component" value="Unassembled WGS sequence"/>
</dbReference>
<dbReference type="PROSITE" id="PS50830">
    <property type="entry name" value="TNASE_3"/>
    <property type="match status" value="4"/>
</dbReference>
<dbReference type="GO" id="GO:0031332">
    <property type="term" value="C:RNAi effector complex"/>
    <property type="evidence" value="ECO:0007669"/>
    <property type="project" value="InterPro"/>
</dbReference>
<dbReference type="SUPFAM" id="SSF63748">
    <property type="entry name" value="Tudor/PWWP/MBT"/>
    <property type="match status" value="1"/>
</dbReference>
<evidence type="ECO:0000256" key="4">
    <source>
        <dbReference type="PIRNR" id="PIRNR017179"/>
    </source>
</evidence>
<dbReference type="InterPro" id="IPR002999">
    <property type="entry name" value="Tudor"/>
</dbReference>
<dbReference type="InterPro" id="IPR035437">
    <property type="entry name" value="SNase_OB-fold_sf"/>
</dbReference>
<feature type="domain" description="Tudor" evidence="6">
    <location>
        <begin position="788"/>
        <end position="848"/>
    </location>
</feature>
<dbReference type="InterPro" id="IPR016685">
    <property type="entry name" value="Silence_cplx_Nase-comp_TudorSN"/>
</dbReference>
<feature type="domain" description="TNase-like" evidence="7">
    <location>
        <begin position="393"/>
        <end position="535"/>
    </location>
</feature>
<dbReference type="FunFam" id="2.40.50.90:FF:000001">
    <property type="entry name" value="Staphylococcal nuclease domain-containing protein"/>
    <property type="match status" value="1"/>
</dbReference>
<dbReference type="GO" id="GO:0006402">
    <property type="term" value="P:mRNA catabolic process"/>
    <property type="evidence" value="ECO:0007669"/>
    <property type="project" value="UniProtKB-UniRule"/>
</dbReference>
<dbReference type="SMART" id="SM00333">
    <property type="entry name" value="TUDOR"/>
    <property type="match status" value="1"/>
</dbReference>
<evidence type="ECO:0000256" key="2">
    <source>
        <dbReference type="ARBA" id="ARBA00022490"/>
    </source>
</evidence>
<dbReference type="GO" id="GO:0003723">
    <property type="term" value="F:RNA binding"/>
    <property type="evidence" value="ECO:0007669"/>
    <property type="project" value="UniProtKB-UniRule"/>
</dbReference>
<evidence type="ECO:0000313" key="9">
    <source>
        <dbReference type="Proteomes" id="UP000279259"/>
    </source>
</evidence>
<keyword evidence="2 4" id="KW-0963">Cytoplasm</keyword>
<dbReference type="EMBL" id="RSCD01000008">
    <property type="protein sequence ID" value="RSH91298.1"/>
    <property type="molecule type" value="Genomic_DNA"/>
</dbReference>
<dbReference type="OrthoDB" id="10023235at2759"/>
<evidence type="ECO:0000259" key="7">
    <source>
        <dbReference type="PROSITE" id="PS50830"/>
    </source>
</evidence>
<organism evidence="8 9">
    <name type="scientific">Saitozyma podzolica</name>
    <dbReference type="NCBI Taxonomy" id="1890683"/>
    <lineage>
        <taxon>Eukaryota</taxon>
        <taxon>Fungi</taxon>
        <taxon>Dikarya</taxon>
        <taxon>Basidiomycota</taxon>
        <taxon>Agaricomycotina</taxon>
        <taxon>Tremellomycetes</taxon>
        <taxon>Tremellales</taxon>
        <taxon>Trimorphomycetaceae</taxon>
        <taxon>Saitozyma</taxon>
    </lineage>
</organism>
<dbReference type="SMART" id="SM00318">
    <property type="entry name" value="SNc"/>
    <property type="match status" value="4"/>
</dbReference>
<dbReference type="Pfam" id="PF00565">
    <property type="entry name" value="SNase"/>
    <property type="match status" value="2"/>
</dbReference>
<feature type="domain" description="TNase-like" evidence="7">
    <location>
        <begin position="564"/>
        <end position="715"/>
    </location>
</feature>
<evidence type="ECO:0000259" key="6">
    <source>
        <dbReference type="PROSITE" id="PS50304"/>
    </source>
</evidence>